<proteinExistence type="predicted"/>
<dbReference type="CDD" id="cd06225">
    <property type="entry name" value="HAMP"/>
    <property type="match status" value="1"/>
</dbReference>
<dbReference type="EC" id="2.7.13.3" evidence="3"/>
<evidence type="ECO:0000256" key="7">
    <source>
        <dbReference type="ARBA" id="ARBA00023012"/>
    </source>
</evidence>
<dbReference type="EMBL" id="JBBMRA010000006">
    <property type="protein sequence ID" value="MEM5536414.1"/>
    <property type="molecule type" value="Genomic_DNA"/>
</dbReference>
<feature type="domain" description="HAMP" evidence="11">
    <location>
        <begin position="160"/>
        <end position="213"/>
    </location>
</feature>
<dbReference type="Pfam" id="PF00672">
    <property type="entry name" value="HAMP"/>
    <property type="match status" value="1"/>
</dbReference>
<evidence type="ECO:0000256" key="4">
    <source>
        <dbReference type="ARBA" id="ARBA00022553"/>
    </source>
</evidence>
<dbReference type="SUPFAM" id="SSF47384">
    <property type="entry name" value="Homodimeric domain of signal transducing histidine kinase"/>
    <property type="match status" value="1"/>
</dbReference>
<dbReference type="SMART" id="SM00304">
    <property type="entry name" value="HAMP"/>
    <property type="match status" value="1"/>
</dbReference>
<feature type="transmembrane region" description="Helical" evidence="9">
    <location>
        <begin position="139"/>
        <end position="159"/>
    </location>
</feature>
<dbReference type="InterPro" id="IPR003660">
    <property type="entry name" value="HAMP_dom"/>
</dbReference>
<comment type="subcellular location">
    <subcellularLocation>
        <location evidence="2">Membrane</location>
        <topology evidence="2">Multi-pass membrane protein</topology>
    </subcellularLocation>
</comment>
<organism evidence="12 13">
    <name type="scientific">Neptuniibacter pectenicola</name>
    <dbReference type="NCBI Taxonomy" id="1806669"/>
    <lineage>
        <taxon>Bacteria</taxon>
        <taxon>Pseudomonadati</taxon>
        <taxon>Pseudomonadota</taxon>
        <taxon>Gammaproteobacteria</taxon>
        <taxon>Oceanospirillales</taxon>
        <taxon>Oceanospirillaceae</taxon>
        <taxon>Neptuniibacter</taxon>
    </lineage>
</organism>
<evidence type="ECO:0000256" key="6">
    <source>
        <dbReference type="ARBA" id="ARBA00022777"/>
    </source>
</evidence>
<keyword evidence="13" id="KW-1185">Reference proteome</keyword>
<dbReference type="SUPFAM" id="SSF55874">
    <property type="entry name" value="ATPase domain of HSP90 chaperone/DNA topoisomerase II/histidine kinase"/>
    <property type="match status" value="1"/>
</dbReference>
<dbReference type="CDD" id="cd00082">
    <property type="entry name" value="HisKA"/>
    <property type="match status" value="1"/>
</dbReference>
<comment type="catalytic activity">
    <reaction evidence="1">
        <text>ATP + protein L-histidine = ADP + protein N-phospho-L-histidine.</text>
        <dbReference type="EC" id="2.7.13.3"/>
    </reaction>
</comment>
<keyword evidence="7" id="KW-0902">Two-component regulatory system</keyword>
<keyword evidence="9" id="KW-0812">Transmembrane</keyword>
<gene>
    <name evidence="12" type="ORF">WNY58_08430</name>
</gene>
<dbReference type="Gene3D" id="1.10.287.130">
    <property type="match status" value="1"/>
</dbReference>
<accession>A0ABU9TRQ3</accession>
<evidence type="ECO:0000256" key="8">
    <source>
        <dbReference type="ARBA" id="ARBA00023136"/>
    </source>
</evidence>
<dbReference type="RefSeq" id="WP_342854287.1">
    <property type="nucleotide sequence ID" value="NZ_JBBMRA010000006.1"/>
</dbReference>
<dbReference type="InterPro" id="IPR036097">
    <property type="entry name" value="HisK_dim/P_sf"/>
</dbReference>
<evidence type="ECO:0000256" key="1">
    <source>
        <dbReference type="ARBA" id="ARBA00000085"/>
    </source>
</evidence>
<sequence length="384" mass="43027">MEARRIIPRLDADGVPRNRPLSSAARISDSQLIDDLVNKLRISSPTGLMIHLEATKSGRLRTSEGVDVSGVISNINWLSAEQLALADRNQTKALCRVAFFEHEQKQWRGALLKVREHQSFIGIDVAATTSELKSTLREALIVVIPFSFLLSLLGSWVIASHTLRPINRLHRSMDKVTEKDLSHRLPEHKEDKEFQRLIEAYNTMLDRLEDSFQQISRFTADAAHELKTPLTVLRGKLEQAVLAENPSQLDLNAILDEVGHLSAITRKLLLLSQADSGSMALHLEPVDMTDLLDELTADMELLSDDLVLHCSIDRGLITKGDYVLLTQLLNNLLVNVMRYSLPEKGVTINASENESTLEVVISNACLPLSAQVRSQLFERFYRGE</sequence>
<name>A0ABU9TRQ3_9GAMM</name>
<evidence type="ECO:0000256" key="2">
    <source>
        <dbReference type="ARBA" id="ARBA00004141"/>
    </source>
</evidence>
<evidence type="ECO:0000259" key="11">
    <source>
        <dbReference type="PROSITE" id="PS50885"/>
    </source>
</evidence>
<evidence type="ECO:0000256" key="3">
    <source>
        <dbReference type="ARBA" id="ARBA00012438"/>
    </source>
</evidence>
<dbReference type="SUPFAM" id="SSF158472">
    <property type="entry name" value="HAMP domain-like"/>
    <property type="match status" value="1"/>
</dbReference>
<keyword evidence="9" id="KW-1133">Transmembrane helix</keyword>
<evidence type="ECO:0000313" key="12">
    <source>
        <dbReference type="EMBL" id="MEM5536414.1"/>
    </source>
</evidence>
<evidence type="ECO:0000256" key="9">
    <source>
        <dbReference type="SAM" id="Phobius"/>
    </source>
</evidence>
<evidence type="ECO:0000313" key="13">
    <source>
        <dbReference type="Proteomes" id="UP001449225"/>
    </source>
</evidence>
<reference evidence="12 13" key="1">
    <citation type="submission" date="2024-03" db="EMBL/GenBank/DDBJ databases">
        <title>Community enrichment and isolation of bacterial strains for fucoidan degradation.</title>
        <authorList>
            <person name="Sichert A."/>
        </authorList>
    </citation>
    <scope>NUCLEOTIDE SEQUENCE [LARGE SCALE GENOMIC DNA]</scope>
    <source>
        <strain evidence="12 13">AS76</strain>
    </source>
</reference>
<dbReference type="Gene3D" id="3.30.565.10">
    <property type="entry name" value="Histidine kinase-like ATPase, C-terminal domain"/>
    <property type="match status" value="1"/>
</dbReference>
<dbReference type="InterPro" id="IPR036890">
    <property type="entry name" value="HATPase_C_sf"/>
</dbReference>
<dbReference type="PANTHER" id="PTHR45436">
    <property type="entry name" value="SENSOR HISTIDINE KINASE YKOH"/>
    <property type="match status" value="1"/>
</dbReference>
<dbReference type="PANTHER" id="PTHR45436:SF15">
    <property type="entry name" value="SENSOR HISTIDINE KINASE CUSS"/>
    <property type="match status" value="1"/>
</dbReference>
<evidence type="ECO:0000259" key="10">
    <source>
        <dbReference type="PROSITE" id="PS50109"/>
    </source>
</evidence>
<feature type="domain" description="Histidine kinase" evidence="10">
    <location>
        <begin position="221"/>
        <end position="384"/>
    </location>
</feature>
<keyword evidence="4" id="KW-0597">Phosphoprotein</keyword>
<dbReference type="PROSITE" id="PS50109">
    <property type="entry name" value="HIS_KIN"/>
    <property type="match status" value="1"/>
</dbReference>
<dbReference type="InterPro" id="IPR050428">
    <property type="entry name" value="TCS_sensor_his_kinase"/>
</dbReference>
<comment type="caution">
    <text evidence="12">The sequence shown here is derived from an EMBL/GenBank/DDBJ whole genome shotgun (WGS) entry which is preliminary data.</text>
</comment>
<dbReference type="InterPro" id="IPR005467">
    <property type="entry name" value="His_kinase_dom"/>
</dbReference>
<dbReference type="SMART" id="SM00388">
    <property type="entry name" value="HisKA"/>
    <property type="match status" value="1"/>
</dbReference>
<keyword evidence="5" id="KW-0808">Transferase</keyword>
<dbReference type="PROSITE" id="PS50885">
    <property type="entry name" value="HAMP"/>
    <property type="match status" value="1"/>
</dbReference>
<keyword evidence="6" id="KW-0418">Kinase</keyword>
<dbReference type="Proteomes" id="UP001449225">
    <property type="component" value="Unassembled WGS sequence"/>
</dbReference>
<dbReference type="Gene3D" id="6.10.340.10">
    <property type="match status" value="1"/>
</dbReference>
<keyword evidence="8 9" id="KW-0472">Membrane</keyword>
<dbReference type="InterPro" id="IPR003661">
    <property type="entry name" value="HisK_dim/P_dom"/>
</dbReference>
<protein>
    <recommendedName>
        <fullName evidence="3">histidine kinase</fullName>
        <ecNumber evidence="3">2.7.13.3</ecNumber>
    </recommendedName>
</protein>
<evidence type="ECO:0000256" key="5">
    <source>
        <dbReference type="ARBA" id="ARBA00022679"/>
    </source>
</evidence>
<dbReference type="Pfam" id="PF00512">
    <property type="entry name" value="HisKA"/>
    <property type="match status" value="1"/>
</dbReference>